<dbReference type="PANTHER" id="PTHR34599:SF1">
    <property type="entry name" value="PHOSPHATIDIC ACID PHOSPHATASE TYPE 2_HALOPEROXIDASE DOMAIN-CONTAINING PROTEIN"/>
    <property type="match status" value="1"/>
</dbReference>
<evidence type="ECO:0000313" key="4">
    <source>
        <dbReference type="Proteomes" id="UP000298714"/>
    </source>
</evidence>
<gene>
    <name evidence="3" type="ORF">E6W36_03855</name>
</gene>
<dbReference type="AlphaFoldDB" id="A0A4D7C796"/>
<dbReference type="GO" id="GO:0004601">
    <property type="term" value="F:peroxidase activity"/>
    <property type="evidence" value="ECO:0007669"/>
    <property type="project" value="InterPro"/>
</dbReference>
<dbReference type="InterPro" id="IPR016119">
    <property type="entry name" value="Br/Cl_peroxidase_C"/>
</dbReference>
<evidence type="ECO:0000313" key="3">
    <source>
        <dbReference type="EMBL" id="QCI79028.1"/>
    </source>
</evidence>
<dbReference type="KEGG" id="hgn:E6W36_03855"/>
<dbReference type="PANTHER" id="PTHR34599">
    <property type="entry name" value="PEROXIDASE-RELATED"/>
    <property type="match status" value="1"/>
</dbReference>
<protein>
    <submittedName>
        <fullName evidence="3">Uncharacterized protein</fullName>
    </submittedName>
</protein>
<proteinExistence type="predicted"/>
<dbReference type="SUPFAM" id="SSF48317">
    <property type="entry name" value="Acid phosphatase/Vanadium-dependent haloperoxidase"/>
    <property type="match status" value="1"/>
</dbReference>
<keyword evidence="2" id="KW-0732">Signal</keyword>
<dbReference type="InterPro" id="IPR036938">
    <property type="entry name" value="PAP2/HPO_sf"/>
</dbReference>
<dbReference type="Proteomes" id="UP000298714">
    <property type="component" value="Chromosome"/>
</dbReference>
<feature type="compositionally biased region" description="Basic residues" evidence="1">
    <location>
        <begin position="430"/>
        <end position="454"/>
    </location>
</feature>
<feature type="compositionally biased region" description="Low complexity" evidence="1">
    <location>
        <begin position="455"/>
        <end position="470"/>
    </location>
</feature>
<sequence>MKKVSAILLATAVAIPAVSVAPAFAHDKRVPTYVGEASKTQLFRGILKRLHEKNERRRASDTRERLLMWHDIALDSVAITHTPVDENGNPASTFGDQIGPGRTSRALAIVEVAVFDAVNAFDRKYDGYKYNGRAQGNASMDAAIAQAAHDALVVLYPTQKSQLDRLLSTDLGQIKANRRAIDNGREVGAAAAKAILDARFAPNRVANDGAQFPDVNFGAGGAVATGSANYFGDSVNGGVIANFQWQPDPLTPAADGSGTPEQLSIGAYHGAVKTFVLNAGNQFRLPPPPAQDSAEFVAGYNEVRALGGSPDNVNSPSTSTPATRFIGNYWGYDAAPLLGTPPRLYNQIAVKLANQNGIRDVVKLARYLALTNLAHADSGIAAWDSKWYYNYARPVTGIAEGPQPRTPQRRQTRPGNRSAFRSSTPPCRSAPRRRSRPTRRAMRPSARRPSKSRGRSLATTRPSPSSRTSTMARVLIR</sequence>
<dbReference type="EMBL" id="CP039704">
    <property type="protein sequence ID" value="QCI79028.1"/>
    <property type="molecule type" value="Genomic_DNA"/>
</dbReference>
<dbReference type="Gene3D" id="1.20.144.10">
    <property type="entry name" value="Phosphatidic acid phosphatase type 2/haloperoxidase"/>
    <property type="match status" value="1"/>
</dbReference>
<evidence type="ECO:0000256" key="2">
    <source>
        <dbReference type="SAM" id="SignalP"/>
    </source>
</evidence>
<feature type="signal peptide" evidence="2">
    <location>
        <begin position="1"/>
        <end position="25"/>
    </location>
</feature>
<evidence type="ECO:0000256" key="1">
    <source>
        <dbReference type="SAM" id="MobiDB-lite"/>
    </source>
</evidence>
<reference evidence="4" key="1">
    <citation type="submission" date="2019-04" db="EMBL/GenBank/DDBJ databases">
        <title>Complete genome sequence of Sphingomonas sp. W1-2-3.</title>
        <authorList>
            <person name="Im W.T."/>
        </authorList>
    </citation>
    <scope>NUCLEOTIDE SEQUENCE [LARGE SCALE GENOMIC DNA]</scope>
    <source>
        <strain evidence="4">W1-2-3</strain>
    </source>
</reference>
<dbReference type="CDD" id="cd03398">
    <property type="entry name" value="PAP2_haloperoxidase"/>
    <property type="match status" value="1"/>
</dbReference>
<feature type="chain" id="PRO_5020576899" evidence="2">
    <location>
        <begin position="26"/>
        <end position="477"/>
    </location>
</feature>
<dbReference type="InterPro" id="IPR052559">
    <property type="entry name" value="V-haloperoxidase"/>
</dbReference>
<organism evidence="3 4">
    <name type="scientific">Hankyongella ginsenosidimutans</name>
    <dbReference type="NCBI Taxonomy" id="1763828"/>
    <lineage>
        <taxon>Bacteria</taxon>
        <taxon>Pseudomonadati</taxon>
        <taxon>Pseudomonadota</taxon>
        <taxon>Alphaproteobacteria</taxon>
        <taxon>Sphingomonadales</taxon>
        <taxon>Sphingomonadaceae</taxon>
        <taxon>Hankyongella</taxon>
    </lineage>
</organism>
<name>A0A4D7C796_9SPHN</name>
<keyword evidence="4" id="KW-1185">Reference proteome</keyword>
<dbReference type="Gene3D" id="1.10.606.10">
    <property type="entry name" value="Vanadium-containing Chloroperoxidase, domain 2"/>
    <property type="match status" value="1"/>
</dbReference>
<feature type="region of interest" description="Disordered" evidence="1">
    <location>
        <begin position="397"/>
        <end position="477"/>
    </location>
</feature>
<accession>A0A4D7C796</accession>